<dbReference type="PANTHER" id="PTHR45947">
    <property type="entry name" value="SULFOQUINOVOSYL TRANSFERASE SQD2"/>
    <property type="match status" value="1"/>
</dbReference>
<dbReference type="Gene3D" id="3.40.50.2000">
    <property type="entry name" value="Glycogen Phosphorylase B"/>
    <property type="match status" value="2"/>
</dbReference>
<dbReference type="SUPFAM" id="SSF53756">
    <property type="entry name" value="UDP-Glycosyltransferase/glycogen phosphorylase"/>
    <property type="match status" value="1"/>
</dbReference>
<evidence type="ECO:0000313" key="3">
    <source>
        <dbReference type="Proteomes" id="UP000523795"/>
    </source>
</evidence>
<dbReference type="EMBL" id="JAAZSR010000064">
    <property type="protein sequence ID" value="NKX50128.1"/>
    <property type="molecule type" value="Genomic_DNA"/>
</dbReference>
<dbReference type="InterPro" id="IPR050194">
    <property type="entry name" value="Glycosyltransferase_grp1"/>
</dbReference>
<sequence length="386" mass="42481">MSTLTPPAGQMDRLIVHQFDLARPSPGGIDTCHRGLLKYLPDGMQVAVVGVDTGSGPRNRRLGRWEQHRLGGTGFWFLPVARLDPADQARRVPHSVRLLAGLLRYRSRIPAARLVQVHRMDSALVLRAIFLRPQAYFIHTQAEGLTGRTSDSFWRYAGRLHGALERRVVRSARNVTVFNEDYAQVVKTWNSAAEFSPTWYDPALVQPQDAARDRYKVVWTGRLEVPKDPELAVRSFAELALARPHEPWSLDVLGDGTLMPALEDLVSALPGEVRRRVALRGRVAPADVARTMGTAGTFLMTSHPGYEGYARVLVEAMASGLPPVVTFGSDTGRLVEDGLTGFVCSRPAQAIAARLAGSGAIDRARVGARPLSRPLARGPQTYRRHP</sequence>
<keyword evidence="3" id="KW-1185">Reference proteome</keyword>
<dbReference type="PANTHER" id="PTHR45947:SF3">
    <property type="entry name" value="SULFOQUINOVOSYL TRANSFERASE SQD2"/>
    <property type="match status" value="1"/>
</dbReference>
<comment type="caution">
    <text evidence="2">The sequence shown here is derived from an EMBL/GenBank/DDBJ whole genome shotgun (WGS) entry which is preliminary data.</text>
</comment>
<proteinExistence type="predicted"/>
<accession>A0ABX1JLG0</accession>
<organism evidence="2 3">
    <name type="scientific">Arthrobacter deserti</name>
    <dbReference type="NCBI Taxonomy" id="1742687"/>
    <lineage>
        <taxon>Bacteria</taxon>
        <taxon>Bacillati</taxon>
        <taxon>Actinomycetota</taxon>
        <taxon>Actinomycetes</taxon>
        <taxon>Micrococcales</taxon>
        <taxon>Micrococcaceae</taxon>
        <taxon>Arthrobacter</taxon>
    </lineage>
</organism>
<dbReference type="Pfam" id="PF13692">
    <property type="entry name" value="Glyco_trans_1_4"/>
    <property type="match status" value="1"/>
</dbReference>
<name>A0ABX1JLG0_9MICC</name>
<evidence type="ECO:0000256" key="1">
    <source>
        <dbReference type="ARBA" id="ARBA00021292"/>
    </source>
</evidence>
<evidence type="ECO:0000313" key="2">
    <source>
        <dbReference type="EMBL" id="NKX50128.1"/>
    </source>
</evidence>
<dbReference type="Proteomes" id="UP000523795">
    <property type="component" value="Unassembled WGS sequence"/>
</dbReference>
<protein>
    <recommendedName>
        <fullName evidence="1">D-inositol 3-phosphate glycosyltransferase</fullName>
    </recommendedName>
</protein>
<gene>
    <name evidence="2" type="ORF">HER39_06005</name>
</gene>
<reference evidence="2 3" key="1">
    <citation type="submission" date="2020-04" db="EMBL/GenBank/DDBJ databases">
        <authorList>
            <person name="Liu S."/>
        </authorList>
    </citation>
    <scope>NUCLEOTIDE SEQUENCE [LARGE SCALE GENOMIC DNA]</scope>
    <source>
        <strain evidence="2 3">CGMCC 1.15091</strain>
    </source>
</reference>